<protein>
    <recommendedName>
        <fullName evidence="2">DNA-directed DNA polymerase</fullName>
        <ecNumber evidence="2">2.7.7.7</ecNumber>
    </recommendedName>
</protein>
<evidence type="ECO:0000256" key="8">
    <source>
        <dbReference type="ARBA" id="ARBA00022833"/>
    </source>
</evidence>
<dbReference type="Pfam" id="PF22608">
    <property type="entry name" value="DNAX_ATPase_lid"/>
    <property type="match status" value="1"/>
</dbReference>
<dbReference type="Gene3D" id="1.10.8.60">
    <property type="match status" value="1"/>
</dbReference>
<dbReference type="InterPro" id="IPR008921">
    <property type="entry name" value="DNA_pol3_clamp-load_cplx_C"/>
</dbReference>
<dbReference type="NCBIfam" id="TIGR02397">
    <property type="entry name" value="dnaX_nterm"/>
    <property type="match status" value="1"/>
</dbReference>
<dbReference type="InterPro" id="IPR050238">
    <property type="entry name" value="DNA_Rep/Repair_Clamp_Loader"/>
</dbReference>
<reference evidence="13" key="1">
    <citation type="submission" date="2018-06" db="EMBL/GenBank/DDBJ databases">
        <authorList>
            <person name="Zhirakovskaya E."/>
        </authorList>
    </citation>
    <scope>NUCLEOTIDE SEQUENCE</scope>
</reference>
<dbReference type="GO" id="GO:0046872">
    <property type="term" value="F:metal ion binding"/>
    <property type="evidence" value="ECO:0007669"/>
    <property type="project" value="UniProtKB-KW"/>
</dbReference>
<dbReference type="InterPro" id="IPR027417">
    <property type="entry name" value="P-loop_NTPase"/>
</dbReference>
<dbReference type="PANTHER" id="PTHR11669:SF0">
    <property type="entry name" value="PROTEIN STICHEL-LIKE 2"/>
    <property type="match status" value="1"/>
</dbReference>
<dbReference type="InterPro" id="IPR001270">
    <property type="entry name" value="ClpA/B"/>
</dbReference>
<organism evidence="13">
    <name type="scientific">hydrothermal vent metagenome</name>
    <dbReference type="NCBI Taxonomy" id="652676"/>
    <lineage>
        <taxon>unclassified sequences</taxon>
        <taxon>metagenomes</taxon>
        <taxon>ecological metagenomes</taxon>
    </lineage>
</organism>
<evidence type="ECO:0000259" key="12">
    <source>
        <dbReference type="SMART" id="SM00382"/>
    </source>
</evidence>
<dbReference type="NCBIfam" id="NF004046">
    <property type="entry name" value="PRK05563.1"/>
    <property type="match status" value="1"/>
</dbReference>
<evidence type="ECO:0000256" key="7">
    <source>
        <dbReference type="ARBA" id="ARBA00022741"/>
    </source>
</evidence>
<dbReference type="PANTHER" id="PTHR11669">
    <property type="entry name" value="REPLICATION FACTOR C / DNA POLYMERASE III GAMMA-TAU SUBUNIT"/>
    <property type="match status" value="1"/>
</dbReference>
<evidence type="ECO:0000313" key="13">
    <source>
        <dbReference type="EMBL" id="VAX22721.1"/>
    </source>
</evidence>
<evidence type="ECO:0000256" key="3">
    <source>
        <dbReference type="ARBA" id="ARBA00022679"/>
    </source>
</evidence>
<evidence type="ECO:0000256" key="10">
    <source>
        <dbReference type="ARBA" id="ARBA00022932"/>
    </source>
</evidence>
<dbReference type="InterPro" id="IPR045085">
    <property type="entry name" value="HLD_clamp_pol_III_gamma_tau"/>
</dbReference>
<dbReference type="EMBL" id="UOGE01000078">
    <property type="protein sequence ID" value="VAX22721.1"/>
    <property type="molecule type" value="Genomic_DNA"/>
</dbReference>
<evidence type="ECO:0000256" key="1">
    <source>
        <dbReference type="ARBA" id="ARBA00006360"/>
    </source>
</evidence>
<dbReference type="Gene3D" id="3.40.50.300">
    <property type="entry name" value="P-loop containing nucleotide triphosphate hydrolases"/>
    <property type="match status" value="1"/>
</dbReference>
<keyword evidence="7" id="KW-0547">Nucleotide-binding</keyword>
<accession>A0A3B1C7V3</accession>
<sequence>MEEKYTVSARKFRPQTFSEIIGQPHIVRTLTNAFKNKRIAHAYIFSGTRGVGKTSTARIVAKALNCEKGPTAQPCLECNNCKEIANGSSIDVMEIDGASNRGIDNIRELRENARFTPSNSTYKIYIIDEVHQITKDAFNALLKTLEEPPDHVIFLFATTELTKVPDTILSRCQSFEYRSISTRDIIDQLNKIAKIEGITIAPGASLLLARRANGSMRDAQSLFDQAVAYGGGSLKEADVKIVLGMVDRSLVFGVMDAVIGRDRPAVLKLSQAAAYQGASPMLFVEDLSKTVRDIMMAKVSPDNLDDFEDDEREKLKTWAELLDYDEIHRYFQALSETLNQMKYSPQPEINLEMGLLKLTGKRGVVKIDDLIDRVSKAQTTIEKSGVTPLSDYDPAPGGLASPPPPITPLAEAKEPGAKVDANVEPAPFEIEKSIYAAPPPDLLDALKSARPMLGGILESSTVHVSGDTVVITVRSLFDRARLEESDNKKSIENLAGEVLGKKVRAVVKFADEKKSLNSDNRKKKEAIITDKRRHMEDTPIIQKAIDIFNGEITNIKTINDI</sequence>
<keyword evidence="4 13" id="KW-0548">Nucleotidyltransferase</keyword>
<dbReference type="SUPFAM" id="SSF52540">
    <property type="entry name" value="P-loop containing nucleoside triphosphate hydrolases"/>
    <property type="match status" value="1"/>
</dbReference>
<evidence type="ECO:0000256" key="6">
    <source>
        <dbReference type="ARBA" id="ARBA00022723"/>
    </source>
</evidence>
<gene>
    <name evidence="13" type="ORF">MNBD_NITROSPINAE02-1906</name>
</gene>
<dbReference type="PRINTS" id="PR00300">
    <property type="entry name" value="CLPPROTEASEA"/>
</dbReference>
<dbReference type="GO" id="GO:0003677">
    <property type="term" value="F:DNA binding"/>
    <property type="evidence" value="ECO:0007669"/>
    <property type="project" value="InterPro"/>
</dbReference>
<dbReference type="InterPro" id="IPR012763">
    <property type="entry name" value="DNA_pol_III_sug/sutau_N"/>
</dbReference>
<keyword evidence="6" id="KW-0479">Metal-binding</keyword>
<dbReference type="EC" id="2.7.7.7" evidence="2"/>
<dbReference type="FunFam" id="3.40.50.300:FF:000014">
    <property type="entry name" value="DNA polymerase III subunit gamma/tau"/>
    <property type="match status" value="1"/>
</dbReference>
<evidence type="ECO:0000256" key="11">
    <source>
        <dbReference type="ARBA" id="ARBA00049244"/>
    </source>
</evidence>
<dbReference type="GO" id="GO:0005524">
    <property type="term" value="F:ATP binding"/>
    <property type="evidence" value="ECO:0007669"/>
    <property type="project" value="UniProtKB-KW"/>
</dbReference>
<keyword evidence="8" id="KW-0862">Zinc</keyword>
<dbReference type="Pfam" id="PF12169">
    <property type="entry name" value="DNA_pol3_gamma3"/>
    <property type="match status" value="1"/>
</dbReference>
<dbReference type="FunFam" id="1.10.8.60:FF:000013">
    <property type="entry name" value="DNA polymerase III subunit gamma/tau"/>
    <property type="match status" value="1"/>
</dbReference>
<dbReference type="InterPro" id="IPR003593">
    <property type="entry name" value="AAA+_ATPase"/>
</dbReference>
<feature type="domain" description="AAA+ ATPase" evidence="12">
    <location>
        <begin position="39"/>
        <end position="181"/>
    </location>
</feature>
<comment type="catalytic activity">
    <reaction evidence="11">
        <text>DNA(n) + a 2'-deoxyribonucleoside 5'-triphosphate = DNA(n+1) + diphosphate</text>
        <dbReference type="Rhea" id="RHEA:22508"/>
        <dbReference type="Rhea" id="RHEA-COMP:17339"/>
        <dbReference type="Rhea" id="RHEA-COMP:17340"/>
        <dbReference type="ChEBI" id="CHEBI:33019"/>
        <dbReference type="ChEBI" id="CHEBI:61560"/>
        <dbReference type="ChEBI" id="CHEBI:173112"/>
        <dbReference type="EC" id="2.7.7.7"/>
    </reaction>
</comment>
<comment type="similarity">
    <text evidence="1">Belongs to the DnaX/STICHEL family.</text>
</comment>
<evidence type="ECO:0000256" key="5">
    <source>
        <dbReference type="ARBA" id="ARBA00022705"/>
    </source>
</evidence>
<dbReference type="CDD" id="cd18137">
    <property type="entry name" value="HLD_clamp_pol_III_gamma_tau"/>
    <property type="match status" value="1"/>
</dbReference>
<evidence type="ECO:0000256" key="9">
    <source>
        <dbReference type="ARBA" id="ARBA00022840"/>
    </source>
</evidence>
<keyword evidence="5" id="KW-0235">DNA replication</keyword>
<dbReference type="SUPFAM" id="SSF48019">
    <property type="entry name" value="post-AAA+ oligomerization domain-like"/>
    <property type="match status" value="1"/>
</dbReference>
<evidence type="ECO:0000256" key="4">
    <source>
        <dbReference type="ARBA" id="ARBA00022695"/>
    </source>
</evidence>
<dbReference type="Pfam" id="PF13177">
    <property type="entry name" value="DNA_pol3_delta2"/>
    <property type="match status" value="1"/>
</dbReference>
<dbReference type="InterPro" id="IPR022754">
    <property type="entry name" value="DNA_pol_III_gamma-3"/>
</dbReference>
<dbReference type="GO" id="GO:0006261">
    <property type="term" value="P:DNA-templated DNA replication"/>
    <property type="evidence" value="ECO:0007669"/>
    <property type="project" value="TreeGrafter"/>
</dbReference>
<dbReference type="Gene3D" id="1.20.272.10">
    <property type="match status" value="1"/>
</dbReference>
<keyword evidence="9" id="KW-0067">ATP-binding</keyword>
<name>A0A3B1C7V3_9ZZZZ</name>
<keyword evidence="10" id="KW-0239">DNA-directed DNA polymerase</keyword>
<proteinExistence type="inferred from homology"/>
<dbReference type="GO" id="GO:0009360">
    <property type="term" value="C:DNA polymerase III complex"/>
    <property type="evidence" value="ECO:0007669"/>
    <property type="project" value="InterPro"/>
</dbReference>
<keyword evidence="3 13" id="KW-0808">Transferase</keyword>
<dbReference type="GO" id="GO:0003887">
    <property type="term" value="F:DNA-directed DNA polymerase activity"/>
    <property type="evidence" value="ECO:0007669"/>
    <property type="project" value="UniProtKB-KW"/>
</dbReference>
<evidence type="ECO:0000256" key="2">
    <source>
        <dbReference type="ARBA" id="ARBA00012417"/>
    </source>
</evidence>
<dbReference type="SMART" id="SM00382">
    <property type="entry name" value="AAA"/>
    <property type="match status" value="1"/>
</dbReference>
<dbReference type="CDD" id="cd00009">
    <property type="entry name" value="AAA"/>
    <property type="match status" value="1"/>
</dbReference>
<dbReference type="AlphaFoldDB" id="A0A3B1C7V3"/>